<dbReference type="AlphaFoldDB" id="A0A2N8KUM6"/>
<protein>
    <submittedName>
        <fullName evidence="1">DUF3501 domain-containing protein</fullName>
    </submittedName>
</protein>
<gene>
    <name evidence="1" type="ORF">C1O66_06205</name>
</gene>
<evidence type="ECO:0000313" key="2">
    <source>
        <dbReference type="Proteomes" id="UP000235916"/>
    </source>
</evidence>
<dbReference type="Proteomes" id="UP000235916">
    <property type="component" value="Unassembled WGS sequence"/>
</dbReference>
<reference evidence="1 2" key="1">
    <citation type="submission" date="2018-01" db="EMBL/GenBank/DDBJ databases">
        <title>Draft genome sequence of Paucibacter aquatile CR182 isolated from freshwater of the Nakdong River.</title>
        <authorList>
            <person name="Choi A."/>
            <person name="Chung E.J."/>
        </authorList>
    </citation>
    <scope>NUCLEOTIDE SEQUENCE [LARGE SCALE GENOMIC DNA]</scope>
    <source>
        <strain evidence="1 2">CR182</strain>
    </source>
</reference>
<dbReference type="OrthoDB" id="9780579at2"/>
<dbReference type="EMBL" id="POSP01000003">
    <property type="protein sequence ID" value="PND37167.1"/>
    <property type="molecule type" value="Genomic_DNA"/>
</dbReference>
<proteinExistence type="predicted"/>
<organism evidence="1 2">
    <name type="scientific">Kinneretia aquatilis</name>
    <dbReference type="NCBI Taxonomy" id="2070761"/>
    <lineage>
        <taxon>Bacteria</taxon>
        <taxon>Pseudomonadati</taxon>
        <taxon>Pseudomonadota</taxon>
        <taxon>Betaproteobacteria</taxon>
        <taxon>Burkholderiales</taxon>
        <taxon>Sphaerotilaceae</taxon>
        <taxon>Roseateles</taxon>
    </lineage>
</organism>
<keyword evidence="2" id="KW-1185">Reference proteome</keyword>
<name>A0A2N8KUM6_9BURK</name>
<comment type="caution">
    <text evidence="1">The sequence shown here is derived from an EMBL/GenBank/DDBJ whole genome shotgun (WGS) entry which is preliminary data.</text>
</comment>
<sequence length="259" mass="28790">MTWPTRKAAATSWRASCSICAGTAPCSEVKLRRAVGLARYHAVAPRDGGARRRFMSISADSVLSLEAYSDYRRAHHEDILEHRQRRSVLLGEHMRLQFESEQTLRYQLQEVLLAERLVDPEDVERERVLYAALAPRGSDWRATLMIEFADARQREQELPQLAGVEQRFFVEIQGLGRVYAVANEDMPPEPKAGSPDGAAPAAPSAVSSIHFLRFDFSPEQRDALRTGASVTVGCEHPAYPVDVEIPAATLSSLLGDFSN</sequence>
<accession>A0A2N8KUM6</accession>
<dbReference type="InterPro" id="IPR021890">
    <property type="entry name" value="DUF3501"/>
</dbReference>
<dbReference type="Pfam" id="PF12007">
    <property type="entry name" value="DUF3501"/>
    <property type="match status" value="1"/>
</dbReference>
<evidence type="ECO:0000313" key="1">
    <source>
        <dbReference type="EMBL" id="PND37167.1"/>
    </source>
</evidence>